<sequence>MAARRVLKDYIPGKIGYAPGFLPQRSSAVRQPKPLPLPEKTSPAPKKEFKSNAAYAVWKREMAEKRRGYMVAHLEHTQAQIPIKAAQDRAKMLEGRAKREEALTKPISEAERLSLPSIEATLAQEYPILDTGKEERAARRRSNRQVKAQMETEDRLADLIDIHHAAEGYACTMQQLDTMLDTCFTTTSVAPMPKHTMATLKNNLLLSSTRAQMEEQLLGTAAGGKPGIAEVLPLLHKQSQP</sequence>
<keyword evidence="3" id="KW-1185">Reference proteome</keyword>
<evidence type="ECO:0000256" key="1">
    <source>
        <dbReference type="SAM" id="MobiDB-lite"/>
    </source>
</evidence>
<accession>A0A1Y2F6M5</accession>
<evidence type="ECO:0000313" key="3">
    <source>
        <dbReference type="Proteomes" id="UP000193685"/>
    </source>
</evidence>
<organism evidence="2 3">
    <name type="scientific">Protomyces lactucae-debilis</name>
    <dbReference type="NCBI Taxonomy" id="2754530"/>
    <lineage>
        <taxon>Eukaryota</taxon>
        <taxon>Fungi</taxon>
        <taxon>Dikarya</taxon>
        <taxon>Ascomycota</taxon>
        <taxon>Taphrinomycotina</taxon>
        <taxon>Taphrinomycetes</taxon>
        <taxon>Taphrinales</taxon>
        <taxon>Protomycetaceae</taxon>
        <taxon>Protomyces</taxon>
    </lineage>
</organism>
<evidence type="ECO:0000313" key="2">
    <source>
        <dbReference type="EMBL" id="ORY79560.1"/>
    </source>
</evidence>
<dbReference type="EMBL" id="MCFI01000015">
    <property type="protein sequence ID" value="ORY79560.1"/>
    <property type="molecule type" value="Genomic_DNA"/>
</dbReference>
<dbReference type="InterPro" id="IPR058940">
    <property type="entry name" value="mS26_fungi"/>
</dbReference>
<dbReference type="CDD" id="cd23703">
    <property type="entry name" value="mS26_PET12"/>
    <property type="match status" value="1"/>
</dbReference>
<dbReference type="RefSeq" id="XP_040723931.1">
    <property type="nucleotide sequence ID" value="XM_040871446.1"/>
</dbReference>
<feature type="region of interest" description="Disordered" evidence="1">
    <location>
        <begin position="18"/>
        <end position="46"/>
    </location>
</feature>
<comment type="caution">
    <text evidence="2">The sequence shown here is derived from an EMBL/GenBank/DDBJ whole genome shotgun (WGS) entry which is preliminary data.</text>
</comment>
<dbReference type="AlphaFoldDB" id="A0A1Y2F6M5"/>
<proteinExistence type="predicted"/>
<protein>
    <submittedName>
        <fullName evidence="2">Uncharacterized protein</fullName>
    </submittedName>
</protein>
<dbReference type="OMA" id="QMANTRR"/>
<name>A0A1Y2F6M5_PROLT</name>
<dbReference type="GeneID" id="63788045"/>
<gene>
    <name evidence="2" type="ORF">BCR37DRAFT_394281</name>
</gene>
<reference evidence="2 3" key="1">
    <citation type="submission" date="2016-07" db="EMBL/GenBank/DDBJ databases">
        <title>Pervasive Adenine N6-methylation of Active Genes in Fungi.</title>
        <authorList>
            <consortium name="DOE Joint Genome Institute"/>
            <person name="Mondo S.J."/>
            <person name="Dannebaum R.O."/>
            <person name="Kuo R.C."/>
            <person name="Labutti K."/>
            <person name="Haridas S."/>
            <person name="Kuo A."/>
            <person name="Salamov A."/>
            <person name="Ahrendt S.R."/>
            <person name="Lipzen A."/>
            <person name="Sullivan W."/>
            <person name="Andreopoulos W.B."/>
            <person name="Clum A."/>
            <person name="Lindquist E."/>
            <person name="Daum C."/>
            <person name="Ramamoorthy G.K."/>
            <person name="Gryganskyi A."/>
            <person name="Culley D."/>
            <person name="Magnuson J.K."/>
            <person name="James T.Y."/>
            <person name="O'Malley M.A."/>
            <person name="Stajich J.E."/>
            <person name="Spatafora J.W."/>
            <person name="Visel A."/>
            <person name="Grigoriev I.V."/>
        </authorList>
    </citation>
    <scope>NUCLEOTIDE SEQUENCE [LARGE SCALE GENOMIC DNA]</scope>
    <source>
        <strain evidence="2 3">12-1054</strain>
    </source>
</reference>
<dbReference type="Proteomes" id="UP000193685">
    <property type="component" value="Unassembled WGS sequence"/>
</dbReference>
<dbReference type="STRING" id="56484.A0A1Y2F6M5"/>
<dbReference type="OrthoDB" id="5353585at2759"/>
<dbReference type="Pfam" id="PF26163">
    <property type="entry name" value="mS26"/>
    <property type="match status" value="1"/>
</dbReference>